<evidence type="ECO:0000259" key="1">
    <source>
        <dbReference type="Pfam" id="PF13391"/>
    </source>
</evidence>
<dbReference type="Proteomes" id="UP000567179">
    <property type="component" value="Unassembled WGS sequence"/>
</dbReference>
<accession>A0A8H5ARZ2</accession>
<sequence>MSLLVVSDHRLPLCVAVTFRPLFSRLNNLMQSLPSPEECHFDAKGTTAWTLLLDAEQEALVTSTSDQPRHGTSLIAIRVLGFLLKDLWDNAQRWNLGDTAYLRLVKEISCTCKGDKEVLFNDLVHLGVRYRNCISRVFSSNADSELGFTMSSDEGSPPAVNPLQERIIQGMTVKSAPTTQYEIKQQALLRDGCKCVVTGVIDYDAWRQLGLGKMPEKPMSMTQVAYLFSESAQHGSKESPTSLFAFLTMFGLAHKANSLYSGAVNSLDNVITLEATMHQLFDTFDLWLEPVEGQEHTYDVCGPAAHPQCNFGGGPLPSRIVFKVDPSAEAKAAEHNVTLNLPDPHLIAIRAICARVANMSGAIEQLRQILSSLEDLVEGTDFADNGCMAALLAMCLTKI</sequence>
<proteinExistence type="predicted"/>
<dbReference type="AlphaFoldDB" id="A0A8H5ARZ2"/>
<protein>
    <recommendedName>
        <fullName evidence="1">HNH nuclease domain-containing protein</fullName>
    </recommendedName>
</protein>
<name>A0A8H5ARZ2_9AGAR</name>
<keyword evidence="3" id="KW-1185">Reference proteome</keyword>
<dbReference type="OrthoDB" id="2104739at2759"/>
<comment type="caution">
    <text evidence="2">The sequence shown here is derived from an EMBL/GenBank/DDBJ whole genome shotgun (WGS) entry which is preliminary data.</text>
</comment>
<dbReference type="InterPro" id="IPR003615">
    <property type="entry name" value="HNH_nuc"/>
</dbReference>
<evidence type="ECO:0000313" key="3">
    <source>
        <dbReference type="Proteomes" id="UP000567179"/>
    </source>
</evidence>
<dbReference type="EMBL" id="JAACJJ010000058">
    <property type="protein sequence ID" value="KAF5309902.1"/>
    <property type="molecule type" value="Genomic_DNA"/>
</dbReference>
<evidence type="ECO:0000313" key="2">
    <source>
        <dbReference type="EMBL" id="KAF5309902.1"/>
    </source>
</evidence>
<dbReference type="Pfam" id="PF13391">
    <property type="entry name" value="HNH_2"/>
    <property type="match status" value="1"/>
</dbReference>
<organism evidence="2 3">
    <name type="scientific">Psilocybe cf. subviscida</name>
    <dbReference type="NCBI Taxonomy" id="2480587"/>
    <lineage>
        <taxon>Eukaryota</taxon>
        <taxon>Fungi</taxon>
        <taxon>Dikarya</taxon>
        <taxon>Basidiomycota</taxon>
        <taxon>Agaricomycotina</taxon>
        <taxon>Agaricomycetes</taxon>
        <taxon>Agaricomycetidae</taxon>
        <taxon>Agaricales</taxon>
        <taxon>Agaricineae</taxon>
        <taxon>Strophariaceae</taxon>
        <taxon>Psilocybe</taxon>
    </lineage>
</organism>
<reference evidence="2 3" key="1">
    <citation type="journal article" date="2020" name="ISME J.">
        <title>Uncovering the hidden diversity of litter-decomposition mechanisms in mushroom-forming fungi.</title>
        <authorList>
            <person name="Floudas D."/>
            <person name="Bentzer J."/>
            <person name="Ahren D."/>
            <person name="Johansson T."/>
            <person name="Persson P."/>
            <person name="Tunlid A."/>
        </authorList>
    </citation>
    <scope>NUCLEOTIDE SEQUENCE [LARGE SCALE GENOMIC DNA]</scope>
    <source>
        <strain evidence="2 3">CBS 101986</strain>
    </source>
</reference>
<feature type="domain" description="HNH nuclease" evidence="1">
    <location>
        <begin position="195"/>
        <end position="286"/>
    </location>
</feature>
<gene>
    <name evidence="2" type="ORF">D9619_010382</name>
</gene>